<evidence type="ECO:0000313" key="3">
    <source>
        <dbReference type="Proteomes" id="UP001589610"/>
    </source>
</evidence>
<dbReference type="Pfam" id="PF00583">
    <property type="entry name" value="Acetyltransf_1"/>
    <property type="match status" value="1"/>
</dbReference>
<comment type="caution">
    <text evidence="2">The sequence shown here is derived from an EMBL/GenBank/DDBJ whole genome shotgun (WGS) entry which is preliminary data.</text>
</comment>
<reference evidence="2 3" key="1">
    <citation type="submission" date="2024-09" db="EMBL/GenBank/DDBJ databases">
        <authorList>
            <person name="Sun Q."/>
            <person name="Mori K."/>
        </authorList>
    </citation>
    <scope>NUCLEOTIDE SEQUENCE [LARGE SCALE GENOMIC DNA]</scope>
    <source>
        <strain evidence="2 3">JCM 3028</strain>
    </source>
</reference>
<protein>
    <submittedName>
        <fullName evidence="2">GNAT family N-acetyltransferase</fullName>
        <ecNumber evidence="2">2.3.1.-</ecNumber>
    </submittedName>
</protein>
<dbReference type="Proteomes" id="UP001589610">
    <property type="component" value="Unassembled WGS sequence"/>
</dbReference>
<dbReference type="Gene3D" id="3.40.630.30">
    <property type="match status" value="1"/>
</dbReference>
<accession>A0ABV5TC19</accession>
<keyword evidence="3" id="KW-1185">Reference proteome</keyword>
<name>A0ABV5TC19_9ACTN</name>
<dbReference type="RefSeq" id="WP_344747244.1">
    <property type="nucleotide sequence ID" value="NZ_BAAAWW010000122.1"/>
</dbReference>
<keyword evidence="2" id="KW-0808">Transferase</keyword>
<dbReference type="EC" id="2.3.1.-" evidence="2"/>
<organism evidence="2 3">
    <name type="scientific">Streptosporangium vulgare</name>
    <dbReference type="NCBI Taxonomy" id="46190"/>
    <lineage>
        <taxon>Bacteria</taxon>
        <taxon>Bacillati</taxon>
        <taxon>Actinomycetota</taxon>
        <taxon>Actinomycetes</taxon>
        <taxon>Streptosporangiales</taxon>
        <taxon>Streptosporangiaceae</taxon>
        <taxon>Streptosporangium</taxon>
    </lineage>
</organism>
<evidence type="ECO:0000313" key="2">
    <source>
        <dbReference type="EMBL" id="MFB9676451.1"/>
    </source>
</evidence>
<dbReference type="EMBL" id="JBHMBS010000005">
    <property type="protein sequence ID" value="MFB9676451.1"/>
    <property type="molecule type" value="Genomic_DNA"/>
</dbReference>
<feature type="domain" description="N-acetyltransferase" evidence="1">
    <location>
        <begin position="113"/>
        <end position="174"/>
    </location>
</feature>
<proteinExistence type="predicted"/>
<gene>
    <name evidence="2" type="ORF">ACFFRH_13225</name>
</gene>
<dbReference type="GO" id="GO:0016746">
    <property type="term" value="F:acyltransferase activity"/>
    <property type="evidence" value="ECO:0007669"/>
    <property type="project" value="UniProtKB-KW"/>
</dbReference>
<dbReference type="PANTHER" id="PTHR42791:SF1">
    <property type="entry name" value="N-ACETYLTRANSFERASE DOMAIN-CONTAINING PROTEIN"/>
    <property type="match status" value="1"/>
</dbReference>
<dbReference type="PANTHER" id="PTHR42791">
    <property type="entry name" value="GNAT FAMILY ACETYLTRANSFERASE"/>
    <property type="match status" value="1"/>
</dbReference>
<evidence type="ECO:0000259" key="1">
    <source>
        <dbReference type="Pfam" id="PF00583"/>
    </source>
</evidence>
<dbReference type="InterPro" id="IPR052523">
    <property type="entry name" value="Trichothecene_AcTrans"/>
</dbReference>
<keyword evidence="2" id="KW-0012">Acyltransferase</keyword>
<dbReference type="InterPro" id="IPR016181">
    <property type="entry name" value="Acyl_CoA_acyltransferase"/>
</dbReference>
<sequence length="198" mass="21999">MTVDTPYASVRRADDADLRVVSDVLTEAFMNDPLVCWLFPDADRRGRLQAHHHRSLLAHPAAEAYLTGHHEGASIWLTLATGQTPYEDGWGQETAFGEDGARLTALGEALAPRHPDREPHLYLPCMGVIGVRRGTGLGSAMLRHRLGRADADELAVYLEASSPRSHALYLRHGFEDLGEPVRVADSPPLWPMWRPPRR</sequence>
<dbReference type="SUPFAM" id="SSF55729">
    <property type="entry name" value="Acyl-CoA N-acyltransferases (Nat)"/>
    <property type="match status" value="1"/>
</dbReference>
<dbReference type="InterPro" id="IPR000182">
    <property type="entry name" value="GNAT_dom"/>
</dbReference>